<dbReference type="EMBL" id="JAGSOH010000217">
    <property type="protein sequence ID" value="MBR7831344.1"/>
    <property type="molecule type" value="Genomic_DNA"/>
</dbReference>
<dbReference type="InterPro" id="IPR036165">
    <property type="entry name" value="YefM-like_sf"/>
</dbReference>
<name>A0A941IL50_9ACTN</name>
<comment type="function">
    <text evidence="2">Antitoxin component of a type II toxin-antitoxin (TA) system.</text>
</comment>
<organism evidence="3 4">
    <name type="scientific">Actinospica acidithermotolerans</name>
    <dbReference type="NCBI Taxonomy" id="2828514"/>
    <lineage>
        <taxon>Bacteria</taxon>
        <taxon>Bacillati</taxon>
        <taxon>Actinomycetota</taxon>
        <taxon>Actinomycetes</taxon>
        <taxon>Catenulisporales</taxon>
        <taxon>Actinospicaceae</taxon>
        <taxon>Actinospica</taxon>
    </lineage>
</organism>
<accession>A0A941IL50</accession>
<proteinExistence type="inferred from homology"/>
<keyword evidence="4" id="KW-1185">Reference proteome</keyword>
<dbReference type="RefSeq" id="WP_212522454.1">
    <property type="nucleotide sequence ID" value="NZ_JAGSOH010000217.1"/>
</dbReference>
<dbReference type="Pfam" id="PF02604">
    <property type="entry name" value="PhdYeFM_antitox"/>
    <property type="match status" value="1"/>
</dbReference>
<evidence type="ECO:0000256" key="2">
    <source>
        <dbReference type="RuleBase" id="RU362080"/>
    </source>
</evidence>
<dbReference type="Proteomes" id="UP000676325">
    <property type="component" value="Unassembled WGS sequence"/>
</dbReference>
<dbReference type="AlphaFoldDB" id="A0A941IL50"/>
<evidence type="ECO:0000313" key="3">
    <source>
        <dbReference type="EMBL" id="MBR7831344.1"/>
    </source>
</evidence>
<dbReference type="NCBIfam" id="TIGR01552">
    <property type="entry name" value="phd_fam"/>
    <property type="match status" value="1"/>
</dbReference>
<comment type="caution">
    <text evidence="3">The sequence shown here is derived from an EMBL/GenBank/DDBJ whole genome shotgun (WGS) entry which is preliminary data.</text>
</comment>
<dbReference type="SUPFAM" id="SSF143120">
    <property type="entry name" value="YefM-like"/>
    <property type="match status" value="1"/>
</dbReference>
<reference evidence="3" key="1">
    <citation type="submission" date="2021-04" db="EMBL/GenBank/DDBJ databases">
        <title>Genome based classification of Actinospica acidithermotolerans sp. nov., an actinobacterium isolated from an Indonesian hot spring.</title>
        <authorList>
            <person name="Kusuma A.B."/>
            <person name="Putra K.E."/>
            <person name="Nafisah S."/>
            <person name="Loh J."/>
            <person name="Nouioui I."/>
            <person name="Goodfellow M."/>
        </authorList>
    </citation>
    <scope>NUCLEOTIDE SEQUENCE</scope>
    <source>
        <strain evidence="3">MGRD01-02</strain>
    </source>
</reference>
<protein>
    <recommendedName>
        <fullName evidence="2">Antitoxin</fullName>
    </recommendedName>
</protein>
<gene>
    <name evidence="3" type="ORF">KDK95_33880</name>
</gene>
<comment type="similarity">
    <text evidence="1 2">Belongs to the phD/YefM antitoxin family.</text>
</comment>
<evidence type="ECO:0000313" key="4">
    <source>
        <dbReference type="Proteomes" id="UP000676325"/>
    </source>
</evidence>
<dbReference type="Gene3D" id="3.40.1620.10">
    <property type="entry name" value="YefM-like domain"/>
    <property type="match status" value="1"/>
</dbReference>
<sequence length="90" mass="10268">MGRTITQRELRNESAAVMDAVENGETITITRNGVPTAELRPLTGRRRRGVRTDELKRLFAGHPRVDYAAMRADIEEFFGDDDGIRDEDYE</sequence>
<dbReference type="InterPro" id="IPR006442">
    <property type="entry name" value="Antitoxin_Phd/YefM"/>
</dbReference>
<evidence type="ECO:0000256" key="1">
    <source>
        <dbReference type="ARBA" id="ARBA00009981"/>
    </source>
</evidence>